<evidence type="ECO:0000313" key="11">
    <source>
        <dbReference type="EMBL" id="MDK2062892.1"/>
    </source>
</evidence>
<dbReference type="Pfam" id="PF00733">
    <property type="entry name" value="Asn_synthase"/>
    <property type="match status" value="1"/>
</dbReference>
<evidence type="ECO:0000256" key="9">
    <source>
        <dbReference type="PIRSR" id="PIRSR001589-2"/>
    </source>
</evidence>
<dbReference type="Pfam" id="PF13537">
    <property type="entry name" value="GATase_7"/>
    <property type="match status" value="1"/>
</dbReference>
<feature type="binding site" evidence="9">
    <location>
        <position position="98"/>
    </location>
    <ligand>
        <name>L-glutamine</name>
        <dbReference type="ChEBI" id="CHEBI:58359"/>
    </ligand>
</feature>
<keyword evidence="4 9" id="KW-0547">Nucleotide-binding</keyword>
<dbReference type="InterPro" id="IPR014729">
    <property type="entry name" value="Rossmann-like_a/b/a_fold"/>
</dbReference>
<dbReference type="AlphaFoldDB" id="A0AAW6VQN6"/>
<dbReference type="Gene3D" id="3.40.50.620">
    <property type="entry name" value="HUPs"/>
    <property type="match status" value="1"/>
</dbReference>
<keyword evidence="8" id="KW-0061">Asparagine biosynthesis</keyword>
<dbReference type="InterPro" id="IPR051786">
    <property type="entry name" value="ASN_synthetase/amidase"/>
</dbReference>
<evidence type="ECO:0000256" key="4">
    <source>
        <dbReference type="ARBA" id="ARBA00022741"/>
    </source>
</evidence>
<dbReference type="SUPFAM" id="SSF56235">
    <property type="entry name" value="N-terminal nucleophile aminohydrolases (Ntn hydrolases)"/>
    <property type="match status" value="1"/>
</dbReference>
<dbReference type="PIRSF" id="PIRSF001589">
    <property type="entry name" value="Asn_synthetase_glu-h"/>
    <property type="match status" value="1"/>
</dbReference>
<evidence type="ECO:0000313" key="12">
    <source>
        <dbReference type="Proteomes" id="UP001237843"/>
    </source>
</evidence>
<reference evidence="11" key="2">
    <citation type="submission" date="2023-02" db="EMBL/GenBank/DDBJ databases">
        <authorList>
            <person name="Concha-Toloza M."/>
            <person name="Lopez-Cantillo M."/>
            <person name="Molina-Mora J."/>
            <person name="Collado L."/>
        </authorList>
    </citation>
    <scope>NUCLEOTIDE SEQUENCE</scope>
    <source>
        <strain evidence="11">FR1p273A</strain>
    </source>
</reference>
<comment type="caution">
    <text evidence="11">The sequence shown here is derived from an EMBL/GenBank/DDBJ whole genome shotgun (WGS) entry which is preliminary data.</text>
</comment>
<name>A0AAW6VQN6_9BACT</name>
<dbReference type="Gene3D" id="3.60.20.10">
    <property type="entry name" value="Glutamine Phosphoribosylpyrophosphate, subunit 1, domain 1"/>
    <property type="match status" value="1"/>
</dbReference>
<reference evidence="11" key="1">
    <citation type="journal article" date="2023" name="Antibiotics">
        <title>Genomic Characterization of Antibiotic-Resistant Campylobacterales Isolated from Chilean Poultry Meat.</title>
        <authorList>
            <person name="Concha-Toloza M."/>
            <person name="Lopez-Cantillo M."/>
            <person name="Molina-Mora J.A."/>
            <person name="Collado L."/>
        </authorList>
    </citation>
    <scope>NUCLEOTIDE SEQUENCE</scope>
    <source>
        <strain evidence="11">FR1p273A</strain>
    </source>
</reference>
<dbReference type="GO" id="GO:0006529">
    <property type="term" value="P:asparagine biosynthetic process"/>
    <property type="evidence" value="ECO:0007669"/>
    <property type="project" value="UniProtKB-KW"/>
</dbReference>
<dbReference type="Proteomes" id="UP001237843">
    <property type="component" value="Unassembled WGS sequence"/>
</dbReference>
<dbReference type="InterPro" id="IPR033738">
    <property type="entry name" value="AsnB_N"/>
</dbReference>
<dbReference type="InterPro" id="IPR006426">
    <property type="entry name" value="Asn_synth_AEB"/>
</dbReference>
<comment type="catalytic activity">
    <reaction evidence="7">
        <text>L-aspartate + L-glutamine + ATP + H2O = L-asparagine + L-glutamate + AMP + diphosphate + H(+)</text>
        <dbReference type="Rhea" id="RHEA:12228"/>
        <dbReference type="ChEBI" id="CHEBI:15377"/>
        <dbReference type="ChEBI" id="CHEBI:15378"/>
        <dbReference type="ChEBI" id="CHEBI:29985"/>
        <dbReference type="ChEBI" id="CHEBI:29991"/>
        <dbReference type="ChEBI" id="CHEBI:30616"/>
        <dbReference type="ChEBI" id="CHEBI:33019"/>
        <dbReference type="ChEBI" id="CHEBI:58048"/>
        <dbReference type="ChEBI" id="CHEBI:58359"/>
        <dbReference type="ChEBI" id="CHEBI:456215"/>
        <dbReference type="EC" id="6.3.5.4"/>
    </reaction>
</comment>
<accession>A0AAW6VQN6</accession>
<evidence type="ECO:0000256" key="3">
    <source>
        <dbReference type="ARBA" id="ARBA00012737"/>
    </source>
</evidence>
<comment type="pathway">
    <text evidence="1">Amino-acid biosynthesis; L-asparagine biosynthesis; L-asparagine from L-aspartate (L-Gln route): step 1/1.</text>
</comment>
<dbReference type="InterPro" id="IPR017932">
    <property type="entry name" value="GATase_2_dom"/>
</dbReference>
<feature type="binding site" evidence="9">
    <location>
        <begin position="364"/>
        <end position="365"/>
    </location>
    <ligand>
        <name>ATP</name>
        <dbReference type="ChEBI" id="CHEBI:30616"/>
    </ligand>
</feature>
<keyword evidence="11" id="KW-0436">Ligase</keyword>
<dbReference type="PANTHER" id="PTHR43284:SF1">
    <property type="entry name" value="ASPARAGINE SYNTHETASE"/>
    <property type="match status" value="1"/>
</dbReference>
<dbReference type="SUPFAM" id="SSF52402">
    <property type="entry name" value="Adenine nucleotide alpha hydrolases-like"/>
    <property type="match status" value="1"/>
</dbReference>
<evidence type="ECO:0000256" key="6">
    <source>
        <dbReference type="ARBA" id="ARBA00022962"/>
    </source>
</evidence>
<comment type="similarity">
    <text evidence="2">Belongs to the asparagine synthetase family.</text>
</comment>
<evidence type="ECO:0000256" key="2">
    <source>
        <dbReference type="ARBA" id="ARBA00005752"/>
    </source>
</evidence>
<dbReference type="PANTHER" id="PTHR43284">
    <property type="entry name" value="ASPARAGINE SYNTHETASE (GLUTAMINE-HYDROLYZING)"/>
    <property type="match status" value="1"/>
</dbReference>
<dbReference type="GO" id="GO:0004066">
    <property type="term" value="F:asparagine synthase (glutamine-hydrolyzing) activity"/>
    <property type="evidence" value="ECO:0007669"/>
    <property type="project" value="UniProtKB-EC"/>
</dbReference>
<evidence type="ECO:0000259" key="10">
    <source>
        <dbReference type="PROSITE" id="PS51278"/>
    </source>
</evidence>
<proteinExistence type="inferred from homology"/>
<evidence type="ECO:0000256" key="5">
    <source>
        <dbReference type="ARBA" id="ARBA00022840"/>
    </source>
</evidence>
<organism evidence="11 12">
    <name type="scientific">Aliarcobacter butzleri</name>
    <dbReference type="NCBI Taxonomy" id="28197"/>
    <lineage>
        <taxon>Bacteria</taxon>
        <taxon>Pseudomonadati</taxon>
        <taxon>Campylobacterota</taxon>
        <taxon>Epsilonproteobacteria</taxon>
        <taxon>Campylobacterales</taxon>
        <taxon>Arcobacteraceae</taxon>
        <taxon>Aliarcobacter</taxon>
    </lineage>
</organism>
<feature type="binding site" evidence="9">
    <location>
        <position position="295"/>
    </location>
    <ligand>
        <name>ATP</name>
        <dbReference type="ChEBI" id="CHEBI:30616"/>
    </ligand>
</feature>
<dbReference type="CDD" id="cd01991">
    <property type="entry name" value="Asn_synthase_B_C"/>
    <property type="match status" value="1"/>
</dbReference>
<dbReference type="EMBL" id="JAQTJH010000013">
    <property type="protein sequence ID" value="MDK2062892.1"/>
    <property type="molecule type" value="Genomic_DNA"/>
</dbReference>
<keyword evidence="5 9" id="KW-0067">ATP-binding</keyword>
<evidence type="ECO:0000256" key="1">
    <source>
        <dbReference type="ARBA" id="ARBA00005187"/>
    </source>
</evidence>
<feature type="active site" description="For GATase activity" evidence="8">
    <location>
        <position position="2"/>
    </location>
</feature>
<dbReference type="PROSITE" id="PS51278">
    <property type="entry name" value="GATASE_TYPE_2"/>
    <property type="match status" value="1"/>
</dbReference>
<dbReference type="GO" id="GO:0005524">
    <property type="term" value="F:ATP binding"/>
    <property type="evidence" value="ECO:0007669"/>
    <property type="project" value="UniProtKB-KW"/>
</dbReference>
<sequence length="616" mass="72514">MCGIVGYISNNNINLNTHLNKIYHRGPDFSDVNYDFIENKYVGLGHVRLSIIDTTSHANQPFYFEDKYILIFNGEIYNYIEIRDELKEKGYKFNTESDTEVLICAYDCYKEKVFEYMDGMFAFCIYDKINNKIIIARDHLGIKPIYYYFDEYSKEIYFASELKALFEFENVPKKISSEAICEYLFNGWLYEPDTGFDNVFKIMPGTYLEYDLKSNEKILTTYFDVTNEYENSKKMHNKNIEDLINDSIKKQCRSDVPLGVFFSGGIDSTVIASKVNNPKCLSAKYSDVDIKSSGIGDDYFYSEKIAKLLNLDIEAIELKNEKFDLNIIKNIVNSTEELNADFTYFISEKISIEARKKNYIVMLSGMGADEIFGGYPRYKIVKYRNIFKIISFLLKPLKNFIKKNKSLSKKIDRFFSSIDEKDFIYSYSSLIGSFSRIEIEKIIKDKNGIQKYHDKMYTFLNKVKKETDFKKAFYLDLYGFLSHNFIVADKSSMKASIEMRVPLINKELAVKNFFEKENELLNFFNTKKQLKKILYKILPKEIINRKKTGFNPPMDNLIRDIGKDNFVEIIKSGNLQKYINLEYIEKLVFNHFDNLDNNTYKLWQILFLNFWILENE</sequence>
<keyword evidence="8" id="KW-0028">Amino-acid biosynthesis</keyword>
<protein>
    <recommendedName>
        <fullName evidence="3">asparagine synthase (glutamine-hydrolyzing)</fullName>
        <ecNumber evidence="3">6.3.5.4</ecNumber>
    </recommendedName>
</protein>
<feature type="domain" description="Glutamine amidotransferase type-2" evidence="10">
    <location>
        <begin position="2"/>
        <end position="213"/>
    </location>
</feature>
<dbReference type="CDD" id="cd00712">
    <property type="entry name" value="AsnB"/>
    <property type="match status" value="1"/>
</dbReference>
<gene>
    <name evidence="11" type="primary">asnB</name>
    <name evidence="11" type="ORF">PT520_10210</name>
</gene>
<dbReference type="EC" id="6.3.5.4" evidence="3"/>
<dbReference type="GO" id="GO:0005829">
    <property type="term" value="C:cytosol"/>
    <property type="evidence" value="ECO:0007669"/>
    <property type="project" value="TreeGrafter"/>
</dbReference>
<dbReference type="InterPro" id="IPR029055">
    <property type="entry name" value="Ntn_hydrolases_N"/>
</dbReference>
<dbReference type="InterPro" id="IPR001962">
    <property type="entry name" value="Asn_synthase"/>
</dbReference>
<evidence type="ECO:0000256" key="8">
    <source>
        <dbReference type="PIRSR" id="PIRSR001589-1"/>
    </source>
</evidence>
<evidence type="ECO:0000256" key="7">
    <source>
        <dbReference type="ARBA" id="ARBA00048741"/>
    </source>
</evidence>
<dbReference type="NCBIfam" id="TIGR01536">
    <property type="entry name" value="asn_synth_AEB"/>
    <property type="match status" value="1"/>
</dbReference>
<keyword evidence="6 8" id="KW-0315">Glutamine amidotransferase</keyword>
<dbReference type="RefSeq" id="WP_284075013.1">
    <property type="nucleotide sequence ID" value="NZ_JAQTJH010000013.1"/>
</dbReference>